<dbReference type="GO" id="GO:0030691">
    <property type="term" value="C:Noc2p-Noc3p complex"/>
    <property type="evidence" value="ECO:0007669"/>
    <property type="project" value="TreeGrafter"/>
</dbReference>
<comment type="similarity">
    <text evidence="2">Belongs to the NOC2 family.</text>
</comment>
<sequence>MAKVKKAQRKFNLKTKKASISKPTKKEEVVGKKNDKSGTTKKINQKTKPGTLPRQKATKAVDKDAKKTIKQTRPDRLVKELFTKDNEEAFSDEELEEFVNSQPKFKENFNPDIDIDFTDSEESGDEPSKNDDIFDMLDIEYESAEDEPEETTTPAPVVKGESKAKKDTSNQKKDSKEAKKVKKQENVKNSNSETKNKDSEKLNPDNIEDISVAAEKLINKKSLEKIDNEAKKIQQTIEDLQEKDPEFYEFMKQNDPSALEFDLVSDEEVSDDESQENSDSEELTNSSAIALTEDIISGWKSKLEANNSVNALRQAIIAFKSASNIENKQDENNEYKYSVRGETEFHQLMMLCMTQVPIALQYHVPFVTLDKNQNSSSKGKSQNSNYKAIIEKNKKWKPLKPFVFSYLDSYMMTIKQITDSTMLSFVLSQSSTFTPYFLCFPKLVRTYVRELMRLFGLSSSDDTVVVSSLLALRRLAGVEKQSTSSVLASSNI</sequence>
<dbReference type="STRING" id="133383.A0A1R0H1A9"/>
<feature type="compositionally biased region" description="Acidic residues" evidence="4">
    <location>
        <begin position="133"/>
        <end position="150"/>
    </location>
</feature>
<feature type="compositionally biased region" description="Basic and acidic residues" evidence="4">
    <location>
        <begin position="24"/>
        <end position="38"/>
    </location>
</feature>
<organism evidence="5 6">
    <name type="scientific">Smittium mucronatum</name>
    <dbReference type="NCBI Taxonomy" id="133383"/>
    <lineage>
        <taxon>Eukaryota</taxon>
        <taxon>Fungi</taxon>
        <taxon>Fungi incertae sedis</taxon>
        <taxon>Zoopagomycota</taxon>
        <taxon>Kickxellomycotina</taxon>
        <taxon>Harpellomycetes</taxon>
        <taxon>Harpellales</taxon>
        <taxon>Legeriomycetaceae</taxon>
        <taxon>Smittium</taxon>
    </lineage>
</organism>
<comment type="caution">
    <text evidence="5">The sequence shown here is derived from an EMBL/GenBank/DDBJ whole genome shotgun (WGS) entry which is preliminary data.</text>
</comment>
<evidence type="ECO:0000256" key="1">
    <source>
        <dbReference type="ARBA" id="ARBA00004123"/>
    </source>
</evidence>
<feature type="compositionally biased region" description="Basic and acidic residues" evidence="4">
    <location>
        <begin position="160"/>
        <end position="186"/>
    </location>
</feature>
<feature type="compositionally biased region" description="Acidic residues" evidence="4">
    <location>
        <begin position="113"/>
        <end position="125"/>
    </location>
</feature>
<name>A0A1R0H1A9_9FUNG</name>
<protein>
    <submittedName>
        <fullName evidence="5">Putative NOC2 family protein</fullName>
    </submittedName>
</protein>
<feature type="region of interest" description="Disordered" evidence="4">
    <location>
        <begin position="1"/>
        <end position="71"/>
    </location>
</feature>
<evidence type="ECO:0000256" key="3">
    <source>
        <dbReference type="ARBA" id="ARBA00023242"/>
    </source>
</evidence>
<dbReference type="OrthoDB" id="10266662at2759"/>
<keyword evidence="3" id="KW-0539">Nucleus</keyword>
<reference evidence="5 6" key="1">
    <citation type="journal article" date="2016" name="Mol. Biol. Evol.">
        <title>Genome-Wide Survey of Gut Fungi (Harpellales) Reveals the First Horizontally Transferred Ubiquitin Gene from a Mosquito Host.</title>
        <authorList>
            <person name="Wang Y."/>
            <person name="White M.M."/>
            <person name="Kvist S."/>
            <person name="Moncalvo J.M."/>
        </authorList>
    </citation>
    <scope>NUCLEOTIDE SEQUENCE [LARGE SCALE GENOMIC DNA]</scope>
    <source>
        <strain evidence="5 6">ALG-7-W6</strain>
    </source>
</reference>
<feature type="compositionally biased region" description="Acidic residues" evidence="4">
    <location>
        <begin position="265"/>
        <end position="282"/>
    </location>
</feature>
<feature type="compositionally biased region" description="Basic and acidic residues" evidence="4">
    <location>
        <begin position="59"/>
        <end position="71"/>
    </location>
</feature>
<dbReference type="GO" id="GO:0030690">
    <property type="term" value="C:Noc1p-Noc2p complex"/>
    <property type="evidence" value="ECO:0007669"/>
    <property type="project" value="TreeGrafter"/>
</dbReference>
<feature type="compositionally biased region" description="Basic and acidic residues" evidence="4">
    <location>
        <begin position="194"/>
        <end position="203"/>
    </location>
</feature>
<evidence type="ECO:0000313" key="5">
    <source>
        <dbReference type="EMBL" id="OLY82920.1"/>
    </source>
</evidence>
<evidence type="ECO:0000256" key="4">
    <source>
        <dbReference type="SAM" id="MobiDB-lite"/>
    </source>
</evidence>
<dbReference type="AlphaFoldDB" id="A0A1R0H1A9"/>
<dbReference type="Proteomes" id="UP000187455">
    <property type="component" value="Unassembled WGS sequence"/>
</dbReference>
<dbReference type="PANTHER" id="PTHR12687">
    <property type="entry name" value="NUCLEOLAR COMPLEX 2 AND RAD4-RELATED"/>
    <property type="match status" value="1"/>
</dbReference>
<comment type="subcellular location">
    <subcellularLocation>
        <location evidence="1">Nucleus</location>
    </subcellularLocation>
</comment>
<feature type="region of interest" description="Disordered" evidence="4">
    <location>
        <begin position="265"/>
        <end position="286"/>
    </location>
</feature>
<accession>A0A1R0H1A9</accession>
<proteinExistence type="inferred from homology"/>
<dbReference type="GO" id="GO:0042273">
    <property type="term" value="P:ribosomal large subunit biogenesis"/>
    <property type="evidence" value="ECO:0007669"/>
    <property type="project" value="TreeGrafter"/>
</dbReference>
<dbReference type="EMBL" id="LSSL01001177">
    <property type="protein sequence ID" value="OLY82920.1"/>
    <property type="molecule type" value="Genomic_DNA"/>
</dbReference>
<dbReference type="GO" id="GO:0005654">
    <property type="term" value="C:nucleoplasm"/>
    <property type="evidence" value="ECO:0007669"/>
    <property type="project" value="TreeGrafter"/>
</dbReference>
<dbReference type="GO" id="GO:0005730">
    <property type="term" value="C:nucleolus"/>
    <property type="evidence" value="ECO:0007669"/>
    <property type="project" value="TreeGrafter"/>
</dbReference>
<gene>
    <name evidence="5" type="ORF">AYI68_g2950</name>
</gene>
<evidence type="ECO:0000256" key="2">
    <source>
        <dbReference type="ARBA" id="ARBA00005907"/>
    </source>
</evidence>
<keyword evidence="6" id="KW-1185">Reference proteome</keyword>
<feature type="region of interest" description="Disordered" evidence="4">
    <location>
        <begin position="89"/>
        <end position="207"/>
    </location>
</feature>
<dbReference type="InterPro" id="IPR005343">
    <property type="entry name" value="Noc2"/>
</dbReference>
<evidence type="ECO:0000313" key="6">
    <source>
        <dbReference type="Proteomes" id="UP000187455"/>
    </source>
</evidence>
<dbReference type="PANTHER" id="PTHR12687:SF4">
    <property type="entry name" value="NUCLEOLAR COMPLEX PROTEIN 2 HOMOLOG"/>
    <property type="match status" value="1"/>
</dbReference>
<feature type="compositionally biased region" description="Basic residues" evidence="4">
    <location>
        <begin position="1"/>
        <end position="19"/>
    </location>
</feature>